<dbReference type="Gene3D" id="3.90.226.10">
    <property type="entry name" value="2-enoyl-CoA Hydratase, Chain A, domain 1"/>
    <property type="match status" value="1"/>
</dbReference>
<dbReference type="OrthoDB" id="2862111at2"/>
<dbReference type="STRING" id="68895.RR42_s2256"/>
<evidence type="ECO:0000256" key="2">
    <source>
        <dbReference type="ARBA" id="ARBA00023239"/>
    </source>
</evidence>
<dbReference type="Proteomes" id="UP000031843">
    <property type="component" value="Chromosome secondary"/>
</dbReference>
<dbReference type="EMBL" id="CP010537">
    <property type="protein sequence ID" value="AJG23838.1"/>
    <property type="molecule type" value="Genomic_DNA"/>
</dbReference>
<dbReference type="KEGG" id="cbw:RR42_s2256"/>
<evidence type="ECO:0000313" key="4">
    <source>
        <dbReference type="EMBL" id="AJG23838.1"/>
    </source>
</evidence>
<dbReference type="InterPro" id="IPR029045">
    <property type="entry name" value="ClpP/crotonase-like_dom_sf"/>
</dbReference>
<keyword evidence="2 4" id="KW-0456">Lyase</keyword>
<evidence type="ECO:0000256" key="1">
    <source>
        <dbReference type="ARBA" id="ARBA00005254"/>
    </source>
</evidence>
<reference evidence="4 5" key="1">
    <citation type="journal article" date="2015" name="Genome Announc.">
        <title>Complete Genome Sequence of Cupriavidus basilensis 4G11, Isolated from the Oak Ridge Field Research Center Site.</title>
        <authorList>
            <person name="Ray J."/>
            <person name="Waters R.J."/>
            <person name="Skerker J.M."/>
            <person name="Kuehl J.V."/>
            <person name="Price M.N."/>
            <person name="Huang J."/>
            <person name="Chakraborty R."/>
            <person name="Arkin A.P."/>
            <person name="Deutschbauer A."/>
        </authorList>
    </citation>
    <scope>NUCLEOTIDE SEQUENCE [LARGE SCALE GENOMIC DNA]</scope>
    <source>
        <strain evidence="4">4G11</strain>
    </source>
</reference>
<dbReference type="Gene3D" id="1.10.12.10">
    <property type="entry name" value="Lyase 2-enoyl-coa Hydratase, Chain A, domain 2"/>
    <property type="match status" value="1"/>
</dbReference>
<organism evidence="4 5">
    <name type="scientific">Cupriavidus basilensis</name>
    <dbReference type="NCBI Taxonomy" id="68895"/>
    <lineage>
        <taxon>Bacteria</taxon>
        <taxon>Pseudomonadati</taxon>
        <taxon>Pseudomonadota</taxon>
        <taxon>Betaproteobacteria</taxon>
        <taxon>Burkholderiales</taxon>
        <taxon>Burkholderiaceae</taxon>
        <taxon>Cupriavidus</taxon>
    </lineage>
</organism>
<name>A0A0C4YL86_9BURK</name>
<dbReference type="SUPFAM" id="SSF52096">
    <property type="entry name" value="ClpP/crotonase"/>
    <property type="match status" value="1"/>
</dbReference>
<dbReference type="RefSeq" id="WP_043355804.1">
    <property type="nucleotide sequence ID" value="NZ_CP010537.1"/>
</dbReference>
<sequence>MQIHGEPRLSIDGSVATITFERPEVANRLSPRDLLVLREHINSINAMERVLVLRFTGTGKYFCSGYDIGALANADEAGAPAFGEMIDLIEAARPVTIAAVNGGVYGGATDLCLACDFRVGVPHCDMFMPAARLGLHFYRGGLERYVSRLGVDTAKRLFLTADRLDANEMLKVGFLTEIVAADTLAQRVDALSATLAGMAPIALLGMKQALNQIARGALDTAALEREIARAGASADLCEGAAAWREKRAAVFTGR</sequence>
<dbReference type="PROSITE" id="PS00166">
    <property type="entry name" value="ENOYL_COA_HYDRATASE"/>
    <property type="match status" value="1"/>
</dbReference>
<dbReference type="Pfam" id="PF00378">
    <property type="entry name" value="ECH_1"/>
    <property type="match status" value="1"/>
</dbReference>
<evidence type="ECO:0000313" key="5">
    <source>
        <dbReference type="Proteomes" id="UP000031843"/>
    </source>
</evidence>
<dbReference type="GO" id="GO:0004300">
    <property type="term" value="F:enoyl-CoA hydratase activity"/>
    <property type="evidence" value="ECO:0007669"/>
    <property type="project" value="UniProtKB-EC"/>
</dbReference>
<comment type="similarity">
    <text evidence="1 3">Belongs to the enoyl-CoA hydratase/isomerase family.</text>
</comment>
<gene>
    <name evidence="4" type="ORF">RR42_s2256</name>
</gene>
<dbReference type="PANTHER" id="PTHR11941">
    <property type="entry name" value="ENOYL-COA HYDRATASE-RELATED"/>
    <property type="match status" value="1"/>
</dbReference>
<dbReference type="GO" id="GO:0006635">
    <property type="term" value="P:fatty acid beta-oxidation"/>
    <property type="evidence" value="ECO:0007669"/>
    <property type="project" value="TreeGrafter"/>
</dbReference>
<accession>A0A0C4YL86</accession>
<protein>
    <submittedName>
        <fullName evidence="4">Enoyl-CoA hydratase</fullName>
        <ecNumber evidence="4">4.2.1.17</ecNumber>
    </submittedName>
</protein>
<dbReference type="PANTHER" id="PTHR11941:SF54">
    <property type="entry name" value="ENOYL-COA HYDRATASE, MITOCHONDRIAL"/>
    <property type="match status" value="1"/>
</dbReference>
<dbReference type="InterPro" id="IPR014748">
    <property type="entry name" value="Enoyl-CoA_hydra_C"/>
</dbReference>
<evidence type="ECO:0000256" key="3">
    <source>
        <dbReference type="RuleBase" id="RU003707"/>
    </source>
</evidence>
<dbReference type="InterPro" id="IPR018376">
    <property type="entry name" value="Enoyl-CoA_hyd/isom_CS"/>
</dbReference>
<dbReference type="AlphaFoldDB" id="A0A0C4YL86"/>
<dbReference type="InterPro" id="IPR001753">
    <property type="entry name" value="Enoyl-CoA_hydra/iso"/>
</dbReference>
<keyword evidence="5" id="KW-1185">Reference proteome</keyword>
<dbReference type="EC" id="4.2.1.17" evidence="4"/>
<dbReference type="CDD" id="cd06558">
    <property type="entry name" value="crotonase-like"/>
    <property type="match status" value="1"/>
</dbReference>
<proteinExistence type="inferred from homology"/>